<sequence length="113" mass="12197">MAANIPIRSRHTGPSNSRSSTNNSISVPSGQPTSGSTSRANTPSPLEDDVMSGANLRGILQLIATSVSMLAKDNGRSTYVNKLSPFADTPLIFNRENVTSFLKEVERRSAFYH</sequence>
<protein>
    <submittedName>
        <fullName evidence="2">Uncharacterized protein</fullName>
    </submittedName>
</protein>
<dbReference type="Proteomes" id="UP000800040">
    <property type="component" value="Unassembled WGS sequence"/>
</dbReference>
<evidence type="ECO:0000256" key="1">
    <source>
        <dbReference type="SAM" id="MobiDB-lite"/>
    </source>
</evidence>
<gene>
    <name evidence="2" type="ORF">BDW02DRAFT_598231</name>
</gene>
<name>A0A6A5KFJ7_9PLEO</name>
<reference evidence="2" key="1">
    <citation type="submission" date="2020-01" db="EMBL/GenBank/DDBJ databases">
        <authorList>
            <consortium name="DOE Joint Genome Institute"/>
            <person name="Haridas S."/>
            <person name="Albert R."/>
            <person name="Binder M."/>
            <person name="Bloem J."/>
            <person name="Labutti K."/>
            <person name="Salamov A."/>
            <person name="Andreopoulos B."/>
            <person name="Baker S.E."/>
            <person name="Barry K."/>
            <person name="Bills G."/>
            <person name="Bluhm B.H."/>
            <person name="Cannon C."/>
            <person name="Castanera R."/>
            <person name="Culley D.E."/>
            <person name="Daum C."/>
            <person name="Ezra D."/>
            <person name="Gonzalez J.B."/>
            <person name="Henrissat B."/>
            <person name="Kuo A."/>
            <person name="Liang C."/>
            <person name="Lipzen A."/>
            <person name="Lutzoni F."/>
            <person name="Magnuson J."/>
            <person name="Mondo S."/>
            <person name="Nolan M."/>
            <person name="Ohm R."/>
            <person name="Pangilinan J."/>
            <person name="Park H.-J."/>
            <person name="Ramirez L."/>
            <person name="Alfaro M."/>
            <person name="Sun H."/>
            <person name="Tritt A."/>
            <person name="Yoshinaga Y."/>
            <person name="Zwiers L.-H."/>
            <person name="Turgeon B.G."/>
            <person name="Goodwin S.B."/>
            <person name="Spatafora J.W."/>
            <person name="Crous P.W."/>
            <person name="Grigoriev I.V."/>
        </authorList>
    </citation>
    <scope>NUCLEOTIDE SEQUENCE</scope>
    <source>
        <strain evidence="2">P77</strain>
    </source>
</reference>
<accession>A0A6A5KFJ7</accession>
<keyword evidence="3" id="KW-1185">Reference proteome</keyword>
<evidence type="ECO:0000313" key="2">
    <source>
        <dbReference type="EMBL" id="KAF1834327.1"/>
    </source>
</evidence>
<dbReference type="EMBL" id="ML975303">
    <property type="protein sequence ID" value="KAF1834327.1"/>
    <property type="molecule type" value="Genomic_DNA"/>
</dbReference>
<proteinExistence type="predicted"/>
<organism evidence="2 3">
    <name type="scientific">Decorospora gaudefroyi</name>
    <dbReference type="NCBI Taxonomy" id="184978"/>
    <lineage>
        <taxon>Eukaryota</taxon>
        <taxon>Fungi</taxon>
        <taxon>Dikarya</taxon>
        <taxon>Ascomycota</taxon>
        <taxon>Pezizomycotina</taxon>
        <taxon>Dothideomycetes</taxon>
        <taxon>Pleosporomycetidae</taxon>
        <taxon>Pleosporales</taxon>
        <taxon>Pleosporineae</taxon>
        <taxon>Pleosporaceae</taxon>
        <taxon>Decorospora</taxon>
    </lineage>
</organism>
<feature type="compositionally biased region" description="Polar residues" evidence="1">
    <location>
        <begin position="30"/>
        <end position="44"/>
    </location>
</feature>
<evidence type="ECO:0000313" key="3">
    <source>
        <dbReference type="Proteomes" id="UP000800040"/>
    </source>
</evidence>
<feature type="region of interest" description="Disordered" evidence="1">
    <location>
        <begin position="1"/>
        <end position="51"/>
    </location>
</feature>
<feature type="compositionally biased region" description="Low complexity" evidence="1">
    <location>
        <begin position="15"/>
        <end position="29"/>
    </location>
</feature>
<dbReference type="AlphaFoldDB" id="A0A6A5KFJ7"/>